<dbReference type="Pfam" id="PF00152">
    <property type="entry name" value="tRNA-synt_2"/>
    <property type="match status" value="1"/>
</dbReference>
<comment type="caution">
    <text evidence="5">The sequence shown here is derived from an EMBL/GenBank/DDBJ whole genome shotgun (WGS) entry which is preliminary data.</text>
</comment>
<evidence type="ECO:0000256" key="3">
    <source>
        <dbReference type="ARBA" id="ARBA00022840"/>
    </source>
</evidence>
<gene>
    <name evidence="5" type="ORF">S12H4_62969</name>
</gene>
<reference evidence="5" key="1">
    <citation type="journal article" date="2014" name="Front. Microbiol.">
        <title>High frequency of phylogenetically diverse reductive dehalogenase-homologous genes in deep subseafloor sedimentary metagenomes.</title>
        <authorList>
            <person name="Kawai M."/>
            <person name="Futagami T."/>
            <person name="Toyoda A."/>
            <person name="Takaki Y."/>
            <person name="Nishi S."/>
            <person name="Hori S."/>
            <person name="Arai W."/>
            <person name="Tsubouchi T."/>
            <person name="Morono Y."/>
            <person name="Uchiyama I."/>
            <person name="Ito T."/>
            <person name="Fujiyama A."/>
            <person name="Inagaki F."/>
            <person name="Takami H."/>
        </authorList>
    </citation>
    <scope>NUCLEOTIDE SEQUENCE</scope>
    <source>
        <strain evidence="5">Expedition CK06-06</strain>
    </source>
</reference>
<dbReference type="SUPFAM" id="SSF55681">
    <property type="entry name" value="Class II aaRS and biotin synthetases"/>
    <property type="match status" value="1"/>
</dbReference>
<dbReference type="Gene3D" id="3.30.930.10">
    <property type="entry name" value="Bira Bifunctional Protein, Domain 2"/>
    <property type="match status" value="1"/>
</dbReference>
<dbReference type="GO" id="GO:0004812">
    <property type="term" value="F:aminoacyl-tRNA ligase activity"/>
    <property type="evidence" value="ECO:0007669"/>
    <property type="project" value="InterPro"/>
</dbReference>
<dbReference type="GO" id="GO:0005524">
    <property type="term" value="F:ATP binding"/>
    <property type="evidence" value="ECO:0007669"/>
    <property type="project" value="InterPro"/>
</dbReference>
<evidence type="ECO:0000256" key="1">
    <source>
        <dbReference type="ARBA" id="ARBA00022598"/>
    </source>
</evidence>
<keyword evidence="3" id="KW-0067">ATP-binding</keyword>
<feature type="non-terminal residue" evidence="5">
    <location>
        <position position="1"/>
    </location>
</feature>
<accession>X1UZE7</accession>
<dbReference type="GO" id="GO:0006418">
    <property type="term" value="P:tRNA aminoacylation for protein translation"/>
    <property type="evidence" value="ECO:0007669"/>
    <property type="project" value="InterPro"/>
</dbReference>
<feature type="domain" description="Aminoacyl-transfer RNA synthetases class-II family profile" evidence="4">
    <location>
        <begin position="1"/>
        <end position="36"/>
    </location>
</feature>
<dbReference type="AlphaFoldDB" id="X1UZE7"/>
<keyword evidence="1" id="KW-0436">Ligase</keyword>
<evidence type="ECO:0000313" key="5">
    <source>
        <dbReference type="EMBL" id="GAJ22873.1"/>
    </source>
</evidence>
<name>X1UZE7_9ZZZZ</name>
<evidence type="ECO:0000259" key="4">
    <source>
        <dbReference type="PROSITE" id="PS50862"/>
    </source>
</evidence>
<dbReference type="InterPro" id="IPR045864">
    <property type="entry name" value="aa-tRNA-synth_II/BPL/LPL"/>
</dbReference>
<dbReference type="PROSITE" id="PS50862">
    <property type="entry name" value="AA_TRNA_LIGASE_II"/>
    <property type="match status" value="1"/>
</dbReference>
<evidence type="ECO:0000256" key="2">
    <source>
        <dbReference type="ARBA" id="ARBA00022741"/>
    </source>
</evidence>
<dbReference type="InterPro" id="IPR004364">
    <property type="entry name" value="Aa-tRNA-synt_II"/>
</dbReference>
<dbReference type="InterPro" id="IPR006195">
    <property type="entry name" value="aa-tRNA-synth_II"/>
</dbReference>
<proteinExistence type="predicted"/>
<organism evidence="5">
    <name type="scientific">marine sediment metagenome</name>
    <dbReference type="NCBI Taxonomy" id="412755"/>
    <lineage>
        <taxon>unclassified sequences</taxon>
        <taxon>metagenomes</taxon>
        <taxon>ecological metagenomes</taxon>
    </lineage>
</organism>
<dbReference type="EMBL" id="BARW01042528">
    <property type="protein sequence ID" value="GAJ22873.1"/>
    <property type="molecule type" value="Genomic_DNA"/>
</dbReference>
<protein>
    <recommendedName>
        <fullName evidence="4">Aminoacyl-transfer RNA synthetases class-II family profile domain-containing protein</fullName>
    </recommendedName>
</protein>
<sequence length="36" mass="4310">IEGFGFGIERFLMELLDIKNIRECILFPRDRTRLTP</sequence>
<keyword evidence="2" id="KW-0547">Nucleotide-binding</keyword>